<organism evidence="11 12">
    <name type="scientific">Zhenpiania hominis</name>
    <dbReference type="NCBI Taxonomy" id="2763644"/>
    <lineage>
        <taxon>Bacteria</taxon>
        <taxon>Bacillati</taxon>
        <taxon>Bacillota</taxon>
        <taxon>Clostridia</taxon>
        <taxon>Peptostreptococcales</taxon>
        <taxon>Anaerovoracaceae</taxon>
        <taxon>Zhenpiania</taxon>
    </lineage>
</organism>
<reference evidence="11" key="1">
    <citation type="submission" date="2020-08" db="EMBL/GenBank/DDBJ databases">
        <title>Genome public.</title>
        <authorList>
            <person name="Liu C."/>
            <person name="Sun Q."/>
        </authorList>
    </citation>
    <scope>NUCLEOTIDE SEQUENCE</scope>
    <source>
        <strain evidence="11">BX12</strain>
    </source>
</reference>
<dbReference type="HAMAP" id="MF_01895">
    <property type="entry name" value="RNase_R"/>
    <property type="match status" value="1"/>
</dbReference>
<comment type="similarity">
    <text evidence="8">Belongs to the RNR ribonuclease family. RNase R subfamily.</text>
</comment>
<dbReference type="InterPro" id="IPR011805">
    <property type="entry name" value="RNase_R"/>
</dbReference>
<dbReference type="GO" id="GO:0008859">
    <property type="term" value="F:exoribonuclease II activity"/>
    <property type="evidence" value="ECO:0007669"/>
    <property type="project" value="UniProtKB-UniRule"/>
</dbReference>
<dbReference type="InterPro" id="IPR050180">
    <property type="entry name" value="RNR_Ribonuclease"/>
</dbReference>
<comment type="function">
    <text evidence="8">3'-5' exoribonuclease that releases 5'-nucleoside monophosphates and is involved in maturation of structured RNAs.</text>
</comment>
<gene>
    <name evidence="8 11" type="primary">rnr</name>
    <name evidence="11" type="ORF">H9L42_10720</name>
</gene>
<dbReference type="PANTHER" id="PTHR23355">
    <property type="entry name" value="RIBONUCLEASE"/>
    <property type="match status" value="1"/>
</dbReference>
<dbReference type="CDD" id="cd04471">
    <property type="entry name" value="S1_RNase_R"/>
    <property type="match status" value="1"/>
</dbReference>
<evidence type="ECO:0000256" key="6">
    <source>
        <dbReference type="ARBA" id="ARBA00022839"/>
    </source>
</evidence>
<dbReference type="GO" id="GO:0005829">
    <property type="term" value="C:cytosol"/>
    <property type="evidence" value="ECO:0007669"/>
    <property type="project" value="TreeGrafter"/>
</dbReference>
<dbReference type="GO" id="GO:0003723">
    <property type="term" value="F:RNA binding"/>
    <property type="evidence" value="ECO:0007669"/>
    <property type="project" value="UniProtKB-UniRule"/>
</dbReference>
<evidence type="ECO:0000256" key="9">
    <source>
        <dbReference type="SAM" id="Coils"/>
    </source>
</evidence>
<dbReference type="InterPro" id="IPR012340">
    <property type="entry name" value="NA-bd_OB-fold"/>
</dbReference>
<keyword evidence="6 8" id="KW-0269">Exonuclease</keyword>
<evidence type="ECO:0000313" key="12">
    <source>
        <dbReference type="Proteomes" id="UP000602647"/>
    </source>
</evidence>
<dbReference type="InterPro" id="IPR040476">
    <property type="entry name" value="CSD2"/>
</dbReference>
<feature type="domain" description="S1 motif" evidence="10">
    <location>
        <begin position="566"/>
        <end position="646"/>
    </location>
</feature>
<proteinExistence type="inferred from homology"/>
<dbReference type="InterPro" id="IPR011129">
    <property type="entry name" value="CSD"/>
</dbReference>
<evidence type="ECO:0000256" key="4">
    <source>
        <dbReference type="ARBA" id="ARBA00022722"/>
    </source>
</evidence>
<dbReference type="RefSeq" id="WP_187303405.1">
    <property type="nucleotide sequence ID" value="NZ_JACRYT010000011.1"/>
</dbReference>
<comment type="caution">
    <text evidence="11">The sequence shown here is derived from an EMBL/GenBank/DDBJ whole genome shotgun (WGS) entry which is preliminary data.</text>
</comment>
<sequence>MKKKKKRPEIAGTLSKHKRGFGFVRTEDGESDIYISARSIHGAMDGDRVLVDLIPQALWGSSREGIIIKILQRNTVEVAGTFEKSKKFGFVIPDGKKGGEDIFVRKKDFSGAQRGDKVLVRITKYPDKENSAEGKIVEIISRNGQAGGDIKALARSYGLRETFPSRANAEAKAVSREGIHSRDLEGRRDLRDKTIITIDGADSKDFDDAVSVEMLPGGNYLLGVHIADVSHYVAEDGYLDREALKRGNSVYLIDQVIPMLPKSLSNGICSLNPDEDRLTLSVDMEVTPQGEVVSHDIYESVIHSKERMVYSEVSDMLEKKDDSLVKKYRDIFEDLLIMNKLAGILREKREARGSLDFDFDEAYIRLDSSGAAVSVDIAERRTANKLIEEFMLLANQTVAEHFFWMEVPFIYRVHEAPTLRKMEEFRTFLRGFGLSVKGTAGSVHPRTLNEILKSVEGKSYENVVNTVMLRSMQKAYYGTECDGHFGLALNYYCHFTSPIRRYPDLFIHRVIKACLHGTLDADSMEHFRKKAQEAADTASATERTAIELEREVEKMKKAEYMADRIGARYDGIISGVTGFGIYVQLENTVEGMIRLDTLLDDYYIHEPEKYRLIGERTGRVYGLGQSVRIQVDSVDIENREINFRIEG</sequence>
<comment type="subcellular location">
    <subcellularLocation>
        <location evidence="2 8">Cytoplasm</location>
    </subcellularLocation>
</comment>
<evidence type="ECO:0000256" key="8">
    <source>
        <dbReference type="HAMAP-Rule" id="MF_01895"/>
    </source>
</evidence>
<dbReference type="Pfam" id="PF08206">
    <property type="entry name" value="OB_RNB"/>
    <property type="match status" value="1"/>
</dbReference>
<dbReference type="EMBL" id="JACRYT010000011">
    <property type="protein sequence ID" value="MBC6680308.1"/>
    <property type="molecule type" value="Genomic_DNA"/>
</dbReference>
<dbReference type="InterPro" id="IPR003029">
    <property type="entry name" value="S1_domain"/>
</dbReference>
<dbReference type="Pfam" id="PF00575">
    <property type="entry name" value="S1"/>
    <property type="match status" value="1"/>
</dbReference>
<dbReference type="InterPro" id="IPR001900">
    <property type="entry name" value="RNase_II/R"/>
</dbReference>
<comment type="catalytic activity">
    <reaction evidence="1 8">
        <text>Exonucleolytic cleavage in the 3'- to 5'-direction to yield nucleoside 5'-phosphates.</text>
        <dbReference type="EC" id="3.1.13.1"/>
    </reaction>
</comment>
<keyword evidence="7 8" id="KW-0694">RNA-binding</keyword>
<dbReference type="InterPro" id="IPR004476">
    <property type="entry name" value="RNase_II/RNase_R"/>
</dbReference>
<protein>
    <recommendedName>
        <fullName evidence="8">Ribonuclease R</fullName>
        <shortName evidence="8">RNase R</shortName>
        <ecNumber evidence="8">3.1.13.1</ecNumber>
    </recommendedName>
</protein>
<dbReference type="SMART" id="SM00955">
    <property type="entry name" value="RNB"/>
    <property type="match status" value="1"/>
</dbReference>
<keyword evidence="9" id="KW-0175">Coiled coil</keyword>
<name>A0A923SWG1_9FIRM</name>
<dbReference type="PROSITE" id="PS50126">
    <property type="entry name" value="S1"/>
    <property type="match status" value="1"/>
</dbReference>
<dbReference type="Proteomes" id="UP000602647">
    <property type="component" value="Unassembled WGS sequence"/>
</dbReference>
<evidence type="ECO:0000256" key="3">
    <source>
        <dbReference type="ARBA" id="ARBA00022490"/>
    </source>
</evidence>
<evidence type="ECO:0000259" key="10">
    <source>
        <dbReference type="PROSITE" id="PS50126"/>
    </source>
</evidence>
<keyword evidence="4 8" id="KW-0540">Nuclease</keyword>
<dbReference type="SMART" id="SM00316">
    <property type="entry name" value="S1"/>
    <property type="match status" value="1"/>
</dbReference>
<keyword evidence="12" id="KW-1185">Reference proteome</keyword>
<accession>A0A923SWG1</accession>
<dbReference type="AlphaFoldDB" id="A0A923SWG1"/>
<evidence type="ECO:0000256" key="5">
    <source>
        <dbReference type="ARBA" id="ARBA00022801"/>
    </source>
</evidence>
<dbReference type="Pfam" id="PF00773">
    <property type="entry name" value="RNB"/>
    <property type="match status" value="1"/>
</dbReference>
<feature type="coiled-coil region" evidence="9">
    <location>
        <begin position="531"/>
        <end position="558"/>
    </location>
</feature>
<dbReference type="NCBIfam" id="TIGR02063">
    <property type="entry name" value="RNase_R"/>
    <property type="match status" value="1"/>
</dbReference>
<keyword evidence="3 8" id="KW-0963">Cytoplasm</keyword>
<dbReference type="SMART" id="SM00357">
    <property type="entry name" value="CSP"/>
    <property type="match status" value="2"/>
</dbReference>
<evidence type="ECO:0000256" key="2">
    <source>
        <dbReference type="ARBA" id="ARBA00004496"/>
    </source>
</evidence>
<evidence type="ECO:0000256" key="1">
    <source>
        <dbReference type="ARBA" id="ARBA00001849"/>
    </source>
</evidence>
<dbReference type="Gene3D" id="2.40.50.140">
    <property type="entry name" value="Nucleic acid-binding proteins"/>
    <property type="match status" value="3"/>
</dbReference>
<dbReference type="Pfam" id="PF17876">
    <property type="entry name" value="CSD2"/>
    <property type="match status" value="1"/>
</dbReference>
<dbReference type="SUPFAM" id="SSF50249">
    <property type="entry name" value="Nucleic acid-binding proteins"/>
    <property type="match status" value="3"/>
</dbReference>
<keyword evidence="5 8" id="KW-0378">Hydrolase</keyword>
<evidence type="ECO:0000256" key="7">
    <source>
        <dbReference type="ARBA" id="ARBA00022884"/>
    </source>
</evidence>
<dbReference type="PANTHER" id="PTHR23355:SF9">
    <property type="entry name" value="DIS3-LIKE EXONUCLEASE 2"/>
    <property type="match status" value="1"/>
</dbReference>
<dbReference type="InterPro" id="IPR013223">
    <property type="entry name" value="RNase_B_OB_dom"/>
</dbReference>
<evidence type="ECO:0000313" key="11">
    <source>
        <dbReference type="EMBL" id="MBC6680308.1"/>
    </source>
</evidence>
<dbReference type="EC" id="3.1.13.1" evidence="8"/>
<dbReference type="NCBIfam" id="TIGR00358">
    <property type="entry name" value="3_prime_RNase"/>
    <property type="match status" value="1"/>
</dbReference>
<dbReference type="GO" id="GO:0006402">
    <property type="term" value="P:mRNA catabolic process"/>
    <property type="evidence" value="ECO:0007669"/>
    <property type="project" value="TreeGrafter"/>
</dbReference>